<evidence type="ECO:0000313" key="3">
    <source>
        <dbReference type="EMBL" id="BCI62742.1"/>
    </source>
</evidence>
<dbReference type="Proteomes" id="UP000594042">
    <property type="component" value="Chromosome"/>
</dbReference>
<organism evidence="3 4">
    <name type="scientific">Coprobacter secundus subsp. similis</name>
    <dbReference type="NCBI Taxonomy" id="2751153"/>
    <lineage>
        <taxon>Bacteria</taxon>
        <taxon>Pseudomonadati</taxon>
        <taxon>Bacteroidota</taxon>
        <taxon>Bacteroidia</taxon>
        <taxon>Bacteroidales</taxon>
        <taxon>Barnesiellaceae</taxon>
        <taxon>Coprobacter</taxon>
    </lineage>
</organism>
<dbReference type="Pfam" id="PF13084">
    <property type="entry name" value="DUF3943"/>
    <property type="match status" value="1"/>
</dbReference>
<protein>
    <recommendedName>
        <fullName evidence="2">DUF3943 domain-containing protein</fullName>
    </recommendedName>
</protein>
<keyword evidence="4" id="KW-1185">Reference proteome</keyword>
<feature type="signal peptide" evidence="1">
    <location>
        <begin position="1"/>
        <end position="19"/>
    </location>
</feature>
<reference evidence="4" key="1">
    <citation type="submission" date="2020-07" db="EMBL/GenBank/DDBJ databases">
        <title>Complete genome sequencing of Coprobacter sp. strain 2CBH44.</title>
        <authorList>
            <person name="Sakamoto M."/>
            <person name="Murakami T."/>
            <person name="Mori H."/>
        </authorList>
    </citation>
    <scope>NUCLEOTIDE SEQUENCE [LARGE SCALE GENOMIC DNA]</scope>
    <source>
        <strain evidence="4">2CBH44</strain>
    </source>
</reference>
<evidence type="ECO:0000256" key="1">
    <source>
        <dbReference type="SAM" id="SignalP"/>
    </source>
</evidence>
<accession>A0A7G1HVC8</accession>
<evidence type="ECO:0000313" key="4">
    <source>
        <dbReference type="Proteomes" id="UP000594042"/>
    </source>
</evidence>
<dbReference type="EMBL" id="AP023322">
    <property type="protein sequence ID" value="BCI62742.1"/>
    <property type="molecule type" value="Genomic_DNA"/>
</dbReference>
<dbReference type="RefSeq" id="WP_200755700.1">
    <property type="nucleotide sequence ID" value="NZ_AP023322.1"/>
</dbReference>
<gene>
    <name evidence="3" type="ORF">Cop2CBH44_10950</name>
</gene>
<dbReference type="InterPro" id="IPR025079">
    <property type="entry name" value="DUF3943"/>
</dbReference>
<feature type="chain" id="PRO_5029015251" description="DUF3943 domain-containing protein" evidence="1">
    <location>
        <begin position="20"/>
        <end position="528"/>
    </location>
</feature>
<feature type="domain" description="DUF3943" evidence="2">
    <location>
        <begin position="108"/>
        <end position="213"/>
    </location>
</feature>
<dbReference type="AlphaFoldDB" id="A0A7G1HVC8"/>
<dbReference type="KEGG" id="copr:Cop2CBH44_10950"/>
<evidence type="ECO:0000259" key="2">
    <source>
        <dbReference type="Pfam" id="PF13084"/>
    </source>
</evidence>
<name>A0A7G1HVC8_9BACT</name>
<sequence length="528" mass="59973">MKKLKVCLLLLAITIISVAQTSTIETLADTFERDTLNYSLRFAGRHLVGTPVLSDSADVAHLSHKAFWRATAETVGMNIGLWAFDRYALKGHYAYISWNSIKENFRHGFEWDNDHLATNMFGHPYHGSIYFNAGRSNGFNFWQSELFAIGGSAMWEMFMECEYPSTNDIIATPVGGAALGEIFYRMSDLIINDRSSGGERFGRELATFLVDPMRGFTRIVTGRAWERRSTSGRRFGIPPISIDLSLGGRYITLWDNDEGSRAGVTAKIKVEYGDRYVENARVPYDYFSFLLELQGMRTQPLLSRVEIMGRLLSKELVNWKNLNVNIGLYQHFDFFDSDTIRPERYISHLFPCAVPYKLGSPATVGGGVMARFKPSPTVAFDGYLHLNGIILGGMLTDFYRDYNRNYNWGSGFSIKAALGWQLTNDRVSVCLANQFYRLYTWKGYDQNVDWSLTPEGAPVDVQGDKANSSFNHFEVAVNCRLWRNLYLTTGFDMYIRHSNYDDLTVDNTVGPRIVSKQLGTSLMLTYKL</sequence>
<keyword evidence="1" id="KW-0732">Signal</keyword>
<proteinExistence type="predicted"/>